<dbReference type="GO" id="GO:0008233">
    <property type="term" value="F:peptidase activity"/>
    <property type="evidence" value="ECO:0007669"/>
    <property type="project" value="UniProtKB-KW"/>
</dbReference>
<keyword evidence="3" id="KW-0378">Hydrolase</keyword>
<evidence type="ECO:0000259" key="2">
    <source>
        <dbReference type="Pfam" id="PF12146"/>
    </source>
</evidence>
<dbReference type="OrthoDB" id="2498029at2759"/>
<feature type="domain" description="Serine aminopeptidase S33" evidence="2">
    <location>
        <begin position="48"/>
        <end position="302"/>
    </location>
</feature>
<keyword evidence="4" id="KW-1185">Reference proteome</keyword>
<dbReference type="Gene3D" id="3.40.50.1820">
    <property type="entry name" value="alpha/beta hydrolase"/>
    <property type="match status" value="1"/>
</dbReference>
<dbReference type="STRING" id="4795.A0A225V1L7"/>
<feature type="region of interest" description="Disordered" evidence="1">
    <location>
        <begin position="329"/>
        <end position="496"/>
    </location>
</feature>
<dbReference type="InterPro" id="IPR022742">
    <property type="entry name" value="Hydrolase_4"/>
</dbReference>
<feature type="compositionally biased region" description="Basic and acidic residues" evidence="1">
    <location>
        <begin position="388"/>
        <end position="438"/>
    </location>
</feature>
<dbReference type="Pfam" id="PF12146">
    <property type="entry name" value="Hydrolase_4"/>
    <property type="match status" value="1"/>
</dbReference>
<feature type="compositionally biased region" description="Basic and acidic residues" evidence="1">
    <location>
        <begin position="359"/>
        <end position="373"/>
    </location>
</feature>
<feature type="compositionally biased region" description="Basic and acidic residues" evidence="1">
    <location>
        <begin position="474"/>
        <end position="496"/>
    </location>
</feature>
<keyword evidence="3" id="KW-0645">Protease</keyword>
<name>A0A225V1L7_9STRA</name>
<dbReference type="InterPro" id="IPR051044">
    <property type="entry name" value="MAG_DAG_Lipase"/>
</dbReference>
<accession>A0A225V1L7</accession>
<protein>
    <submittedName>
        <fullName evidence="3">Serine protease</fullName>
    </submittedName>
</protein>
<dbReference type="EMBL" id="NBNE01009024">
    <property type="protein sequence ID" value="OWY98837.1"/>
    <property type="molecule type" value="Genomic_DNA"/>
</dbReference>
<organism evidence="3 4">
    <name type="scientific">Phytophthora megakarya</name>
    <dbReference type="NCBI Taxonomy" id="4795"/>
    <lineage>
        <taxon>Eukaryota</taxon>
        <taxon>Sar</taxon>
        <taxon>Stramenopiles</taxon>
        <taxon>Oomycota</taxon>
        <taxon>Peronosporomycetes</taxon>
        <taxon>Peronosporales</taxon>
        <taxon>Peronosporaceae</taxon>
        <taxon>Phytophthora</taxon>
    </lineage>
</organism>
<evidence type="ECO:0000256" key="1">
    <source>
        <dbReference type="SAM" id="MobiDB-lite"/>
    </source>
</evidence>
<dbReference type="AlphaFoldDB" id="A0A225V1L7"/>
<sequence>MATRGRVNSALRAVHMPPHLRHLEGKFKNSRGQNLSYLALFPPVTSPLRGVVVYLHGIGDHSRRYFHLYEHLCNVGFGVFAYDLLSHGASDSDQHGLRAHGAKFHYFVDDTNEFITMAKTELYPQLAVSNEPKMILAGMSYGTLVSLHTILSGKHVFSGVVLVAPALLVEMTAVLRVQAVFARPLSKLVPKARIVPAVNEEFLCRDQDYVDDFKADPLTVSEPVTARMGAESLKAMKALEADKRVEDKESMLCKLPMLMMMGSNDKVTSLELAQVFYDRLAASDKEFKVFDGYFHALFDDPERDAVFEHFDKWLKKRFALAEGTEIPKIDEKDENVEPKTAAAETNETKVIDTASAVENETKTEASPAEKETTSVEEVTVETVEAPMEEVKVEAKVEEPKVEAKESKVEEPKIESKVEEPNDEEPKIEAKVDQPKVESSEASTTKNTYTEQSTMVGSSSAEANATQADVVDNTVKTEKSNVDSEAPKAEAVESAKE</sequence>
<dbReference type="PANTHER" id="PTHR11614">
    <property type="entry name" value="PHOSPHOLIPASE-RELATED"/>
    <property type="match status" value="1"/>
</dbReference>
<feature type="compositionally biased region" description="Low complexity" evidence="1">
    <location>
        <begin position="375"/>
        <end position="385"/>
    </location>
</feature>
<evidence type="ECO:0000313" key="3">
    <source>
        <dbReference type="EMBL" id="OWY98837.1"/>
    </source>
</evidence>
<reference evidence="4" key="1">
    <citation type="submission" date="2017-03" db="EMBL/GenBank/DDBJ databases">
        <title>Phytopthora megakarya and P. palmivora, two closely related causual agents of cacao black pod achieved similar genome size and gene model numbers by different mechanisms.</title>
        <authorList>
            <person name="Ali S."/>
            <person name="Shao J."/>
            <person name="Larry D.J."/>
            <person name="Kronmiller B."/>
            <person name="Shen D."/>
            <person name="Strem M.D."/>
            <person name="Melnick R.L."/>
            <person name="Guiltinan M.J."/>
            <person name="Tyler B.M."/>
            <person name="Meinhardt L.W."/>
            <person name="Bailey B.A."/>
        </authorList>
    </citation>
    <scope>NUCLEOTIDE SEQUENCE [LARGE SCALE GENOMIC DNA]</scope>
    <source>
        <strain evidence="4">zdho120</strain>
    </source>
</reference>
<comment type="caution">
    <text evidence="3">The sequence shown here is derived from an EMBL/GenBank/DDBJ whole genome shotgun (WGS) entry which is preliminary data.</text>
</comment>
<dbReference type="InterPro" id="IPR029058">
    <property type="entry name" value="AB_hydrolase_fold"/>
</dbReference>
<gene>
    <name evidence="3" type="ORF">PHMEG_00030292</name>
</gene>
<feature type="compositionally biased region" description="Polar residues" evidence="1">
    <location>
        <begin position="439"/>
        <end position="466"/>
    </location>
</feature>
<evidence type="ECO:0000313" key="4">
    <source>
        <dbReference type="Proteomes" id="UP000198211"/>
    </source>
</evidence>
<dbReference type="SUPFAM" id="SSF53474">
    <property type="entry name" value="alpha/beta-Hydrolases"/>
    <property type="match status" value="1"/>
</dbReference>
<dbReference type="Proteomes" id="UP000198211">
    <property type="component" value="Unassembled WGS sequence"/>
</dbReference>
<proteinExistence type="predicted"/>
<dbReference type="GO" id="GO:0006508">
    <property type="term" value="P:proteolysis"/>
    <property type="evidence" value="ECO:0007669"/>
    <property type="project" value="UniProtKB-KW"/>
</dbReference>